<dbReference type="PROSITE" id="PS00108">
    <property type="entry name" value="PROTEIN_KINASE_ST"/>
    <property type="match status" value="1"/>
</dbReference>
<feature type="region of interest" description="Disordered" evidence="15">
    <location>
        <begin position="270"/>
        <end position="319"/>
    </location>
</feature>
<comment type="catalytic activity">
    <reaction evidence="13">
        <text>L-threonyl-[protein] + ATP = O-phospho-L-threonyl-[protein] + ADP + H(+)</text>
        <dbReference type="Rhea" id="RHEA:46608"/>
        <dbReference type="Rhea" id="RHEA-COMP:11060"/>
        <dbReference type="Rhea" id="RHEA-COMP:11605"/>
        <dbReference type="ChEBI" id="CHEBI:15378"/>
        <dbReference type="ChEBI" id="CHEBI:30013"/>
        <dbReference type="ChEBI" id="CHEBI:30616"/>
        <dbReference type="ChEBI" id="CHEBI:61977"/>
        <dbReference type="ChEBI" id="CHEBI:456216"/>
        <dbReference type="EC" id="2.7.12.1"/>
    </reaction>
</comment>
<comment type="subcellular location">
    <subcellularLocation>
        <location evidence="1">Cytoplasm</location>
    </subcellularLocation>
</comment>
<dbReference type="InterPro" id="IPR027417">
    <property type="entry name" value="P-loop_NTPase"/>
</dbReference>
<dbReference type="Proteomes" id="UP000225706">
    <property type="component" value="Unassembled WGS sequence"/>
</dbReference>
<evidence type="ECO:0000256" key="14">
    <source>
        <dbReference type="ARBA" id="ARBA00051680"/>
    </source>
</evidence>
<dbReference type="AlphaFoldDB" id="A0A2B4T085"/>
<keyword evidence="18" id="KW-1185">Reference proteome</keyword>
<evidence type="ECO:0000313" key="18">
    <source>
        <dbReference type="Proteomes" id="UP000225706"/>
    </source>
</evidence>
<keyword evidence="8" id="KW-0829">Tyrosine-protein kinase</keyword>
<keyword evidence="5" id="KW-0723">Serine/threonine-protein kinase</keyword>
<dbReference type="GO" id="GO:0004712">
    <property type="term" value="F:protein serine/threonine/tyrosine kinase activity"/>
    <property type="evidence" value="ECO:0007669"/>
    <property type="project" value="UniProtKB-EC"/>
</dbReference>
<keyword evidence="4" id="KW-0963">Cytoplasm</keyword>
<feature type="compositionally biased region" description="Acidic residues" evidence="15">
    <location>
        <begin position="275"/>
        <end position="308"/>
    </location>
</feature>
<dbReference type="Gene3D" id="3.40.50.300">
    <property type="entry name" value="P-loop containing nucleotide triphosphate hydrolases"/>
    <property type="match status" value="1"/>
</dbReference>
<evidence type="ECO:0000256" key="7">
    <source>
        <dbReference type="ARBA" id="ARBA00022777"/>
    </source>
</evidence>
<dbReference type="SUPFAM" id="SSF56112">
    <property type="entry name" value="Protein kinase-like (PK-like)"/>
    <property type="match status" value="1"/>
</dbReference>
<dbReference type="GO" id="GO:0043066">
    <property type="term" value="P:negative regulation of apoptotic process"/>
    <property type="evidence" value="ECO:0007669"/>
    <property type="project" value="TreeGrafter"/>
</dbReference>
<evidence type="ECO:0000256" key="1">
    <source>
        <dbReference type="ARBA" id="ARBA00004496"/>
    </source>
</evidence>
<comment type="caution">
    <text evidence="17">The sequence shown here is derived from an EMBL/GenBank/DDBJ whole genome shotgun (WGS) entry which is preliminary data.</text>
</comment>
<evidence type="ECO:0000256" key="4">
    <source>
        <dbReference type="ARBA" id="ARBA00022490"/>
    </source>
</evidence>
<dbReference type="EC" id="2.7.12.1" evidence="3"/>
<dbReference type="GO" id="GO:0070374">
    <property type="term" value="P:positive regulation of ERK1 and ERK2 cascade"/>
    <property type="evidence" value="ECO:0007669"/>
    <property type="project" value="TreeGrafter"/>
</dbReference>
<comment type="similarity">
    <text evidence="2">Belongs to the protein kinase superfamily. TKL Ser/Thr protein kinase family. ROCO subfamily.</text>
</comment>
<dbReference type="GO" id="GO:0005737">
    <property type="term" value="C:cytoplasm"/>
    <property type="evidence" value="ECO:0007669"/>
    <property type="project" value="UniProtKB-SubCell"/>
</dbReference>
<evidence type="ECO:0000256" key="10">
    <source>
        <dbReference type="ARBA" id="ARBA00041268"/>
    </source>
</evidence>
<evidence type="ECO:0000256" key="13">
    <source>
        <dbReference type="ARBA" id="ARBA00049308"/>
    </source>
</evidence>
<evidence type="ECO:0000256" key="8">
    <source>
        <dbReference type="ARBA" id="ARBA00023137"/>
    </source>
</evidence>
<keyword evidence="7 17" id="KW-0418">Kinase</keyword>
<dbReference type="InterPro" id="IPR008271">
    <property type="entry name" value="Ser/Thr_kinase_AS"/>
</dbReference>
<feature type="domain" description="Protein kinase" evidence="16">
    <location>
        <begin position="714"/>
        <end position="1001"/>
    </location>
</feature>
<dbReference type="InterPro" id="IPR011009">
    <property type="entry name" value="Kinase-like_dom_sf"/>
</dbReference>
<dbReference type="EMBL" id="LSMT01000007">
    <property type="protein sequence ID" value="PFX34055.1"/>
    <property type="molecule type" value="Genomic_DNA"/>
</dbReference>
<dbReference type="GO" id="GO:0044344">
    <property type="term" value="P:cellular response to fibroblast growth factor stimulus"/>
    <property type="evidence" value="ECO:0007669"/>
    <property type="project" value="TreeGrafter"/>
</dbReference>
<sequence length="1001" mass="114124">MAATAGKHEFTSFTKTMVDSSCYSDLQSAIDEFRRYRECSSDLFDRTVNFFREIEGIVPVNNNALGFLSPHQEEVRNELRKSPSVFFIGEKNCGKSSVINEILKKSALPVDETPCTARIVRIKHTTKQYAKLVGSDGGEVKKEFFTDKKPPKEYIVVSDQDRQNEAVLGATVEVGLDHELLQSGIELIDSPGKSESEELDNVLDSFLQKGTVPFFVYVINGDKRLTNSDRETLQFLKDKFPQTQIIFVCNKVDITTKANKYDRRSRRRLQTLRDDDNDEDNDDDDDDDDDDDNDNGDHDDEDDDDDGEQGSSFKHHLNESRIANEKGKAVFDQLKDKYLRGDSWETCPMFHAISAKEVREERLSKREGEATRKFRHFESSLWNQVCEIVKTQTVRVVRKLVLLQESFASTIKVKRDSITHKASVVPLVNSKAAEVLDRMIQTLSKAISFKSKEAENTLVANLDFLRTHVLREAEDYETEKQESLQMKFQTMVRTELPAFSETLLESGLDIALATFVTDMKRSILEISCQTLETAVNSLMKDYVHDLTRAIDDFHSVVQDPIVSRILEDIYDFQFLAIKDETDQLLQVVMNGLLDSTYEVFLVALRTGFSEPLSRVLSPQDMASHHDLDISKKSTRLSICETLLAMIDFNAVVDSVLATCRGRLLEMHEKFQVALSSFTSLQQAFANSFVSLQLESLRVQFTPHIRKLTVEGMALQYFQAFGPVEFGSLVAKTRHGAIYDCTSESWCSASPTRQCVVKVIEKRNLSEAEWSQNAVDLVNMTDIIQRLSDSHQYLLRLYGWILPVPDTIYVVMEKAERNLLRALQQGLPLIIRINIAMDVAEGLKAIHGIGFVYEDLKPGNILLMRDGKAKINLAKPESPYNITTLGPPFHISPEMYHYHRDSHLSYHSYDMYAFGMLLWVLFEGSGTARPEVYQNMETTAEMQEAVEKGVLPRRLPRVNDACWNLMMMCWKNRENIEMENVISELNLIRSSCFDALMPSDLR</sequence>
<dbReference type="Pfam" id="PF00350">
    <property type="entry name" value="Dynamin_N"/>
    <property type="match status" value="1"/>
</dbReference>
<evidence type="ECO:0000256" key="12">
    <source>
        <dbReference type="ARBA" id="ARBA00049003"/>
    </source>
</evidence>
<dbReference type="GO" id="GO:0045743">
    <property type="term" value="P:positive regulation of fibroblast growth factor receptor signaling pathway"/>
    <property type="evidence" value="ECO:0007669"/>
    <property type="project" value="TreeGrafter"/>
</dbReference>
<evidence type="ECO:0000256" key="3">
    <source>
        <dbReference type="ARBA" id="ARBA00013203"/>
    </source>
</evidence>
<dbReference type="SUPFAM" id="SSF52540">
    <property type="entry name" value="P-loop containing nucleoside triphosphate hydrolases"/>
    <property type="match status" value="1"/>
</dbReference>
<accession>A0A2B4T085</accession>
<evidence type="ECO:0000256" key="11">
    <source>
        <dbReference type="ARBA" id="ARBA00042638"/>
    </source>
</evidence>
<dbReference type="PROSITE" id="PS50011">
    <property type="entry name" value="PROTEIN_KINASE_DOM"/>
    <property type="match status" value="1"/>
</dbReference>
<dbReference type="InterPro" id="IPR001245">
    <property type="entry name" value="Ser-Thr/Tyr_kinase_cat_dom"/>
</dbReference>
<evidence type="ECO:0000259" key="16">
    <source>
        <dbReference type="PROSITE" id="PS50011"/>
    </source>
</evidence>
<comment type="catalytic activity">
    <reaction evidence="14">
        <text>L-tyrosyl-[protein] + ATP = O-phospho-L-tyrosyl-[protein] + ADP + H(+)</text>
        <dbReference type="Rhea" id="RHEA:10596"/>
        <dbReference type="Rhea" id="RHEA-COMP:10136"/>
        <dbReference type="Rhea" id="RHEA-COMP:20101"/>
        <dbReference type="ChEBI" id="CHEBI:15378"/>
        <dbReference type="ChEBI" id="CHEBI:30616"/>
        <dbReference type="ChEBI" id="CHEBI:46858"/>
        <dbReference type="ChEBI" id="CHEBI:61978"/>
        <dbReference type="ChEBI" id="CHEBI:456216"/>
        <dbReference type="EC" id="2.7.12.1"/>
    </reaction>
</comment>
<evidence type="ECO:0000313" key="17">
    <source>
        <dbReference type="EMBL" id="PFX34055.1"/>
    </source>
</evidence>
<dbReference type="InterPro" id="IPR045063">
    <property type="entry name" value="Dynamin_N"/>
</dbReference>
<evidence type="ECO:0000256" key="2">
    <source>
        <dbReference type="ARBA" id="ARBA00008171"/>
    </source>
</evidence>
<evidence type="ECO:0000256" key="9">
    <source>
        <dbReference type="ARBA" id="ARBA00040421"/>
    </source>
</evidence>
<organism evidence="17 18">
    <name type="scientific">Stylophora pistillata</name>
    <name type="common">Smooth cauliflower coral</name>
    <dbReference type="NCBI Taxonomy" id="50429"/>
    <lineage>
        <taxon>Eukaryota</taxon>
        <taxon>Metazoa</taxon>
        <taxon>Cnidaria</taxon>
        <taxon>Anthozoa</taxon>
        <taxon>Hexacorallia</taxon>
        <taxon>Scleractinia</taxon>
        <taxon>Astrocoeniina</taxon>
        <taxon>Pocilloporidae</taxon>
        <taxon>Stylophora</taxon>
    </lineage>
</organism>
<dbReference type="PANTHER" id="PTHR46392">
    <property type="entry name" value="DUAL SERINE/THREONINE AND TYROSINE PROTEIN KINASE"/>
    <property type="match status" value="1"/>
</dbReference>
<dbReference type="SMART" id="SM00220">
    <property type="entry name" value="S_TKc"/>
    <property type="match status" value="1"/>
</dbReference>
<dbReference type="Pfam" id="PF07714">
    <property type="entry name" value="PK_Tyr_Ser-Thr"/>
    <property type="match status" value="1"/>
</dbReference>
<proteinExistence type="inferred from homology"/>
<dbReference type="OrthoDB" id="5962695at2759"/>
<evidence type="ECO:0000256" key="6">
    <source>
        <dbReference type="ARBA" id="ARBA00022679"/>
    </source>
</evidence>
<name>A0A2B4T085_STYPI</name>
<gene>
    <name evidence="17" type="primary">DSTYK</name>
    <name evidence="17" type="ORF">AWC38_SpisGene1214</name>
</gene>
<dbReference type="GO" id="GO:0004674">
    <property type="term" value="F:protein serine/threonine kinase activity"/>
    <property type="evidence" value="ECO:0007669"/>
    <property type="project" value="UniProtKB-KW"/>
</dbReference>
<reference evidence="18" key="1">
    <citation type="journal article" date="2017" name="bioRxiv">
        <title>Comparative analysis of the genomes of Stylophora pistillata and Acropora digitifera provides evidence for extensive differences between species of corals.</title>
        <authorList>
            <person name="Voolstra C.R."/>
            <person name="Li Y."/>
            <person name="Liew Y.J."/>
            <person name="Baumgarten S."/>
            <person name="Zoccola D."/>
            <person name="Flot J.-F."/>
            <person name="Tambutte S."/>
            <person name="Allemand D."/>
            <person name="Aranda M."/>
        </authorList>
    </citation>
    <scope>NUCLEOTIDE SEQUENCE [LARGE SCALE GENOMIC DNA]</scope>
</reference>
<comment type="catalytic activity">
    <reaction evidence="12">
        <text>L-seryl-[protein] + ATP = O-phospho-L-seryl-[protein] + ADP + H(+)</text>
        <dbReference type="Rhea" id="RHEA:17989"/>
        <dbReference type="Rhea" id="RHEA-COMP:9863"/>
        <dbReference type="Rhea" id="RHEA-COMP:11604"/>
        <dbReference type="ChEBI" id="CHEBI:15378"/>
        <dbReference type="ChEBI" id="CHEBI:29999"/>
        <dbReference type="ChEBI" id="CHEBI:30616"/>
        <dbReference type="ChEBI" id="CHEBI:83421"/>
        <dbReference type="ChEBI" id="CHEBI:456216"/>
        <dbReference type="EC" id="2.7.12.1"/>
    </reaction>
</comment>
<dbReference type="InterPro" id="IPR051302">
    <property type="entry name" value="Dual_SerThr-Tyr_Kinase"/>
</dbReference>
<protein>
    <recommendedName>
        <fullName evidence="9">Dual serine/threonine and tyrosine protein kinase</fullName>
        <ecNumber evidence="3">2.7.12.1</ecNumber>
    </recommendedName>
    <alternativeName>
        <fullName evidence="11">Dusty protein kinase</fullName>
    </alternativeName>
    <alternativeName>
        <fullName evidence="10">Receptor-interacting serine/threonine-protein kinase 5</fullName>
    </alternativeName>
</protein>
<dbReference type="Gene3D" id="1.10.510.10">
    <property type="entry name" value="Transferase(Phosphotransferase) domain 1"/>
    <property type="match status" value="1"/>
</dbReference>
<evidence type="ECO:0000256" key="5">
    <source>
        <dbReference type="ARBA" id="ARBA00022527"/>
    </source>
</evidence>
<keyword evidence="6" id="KW-0808">Transferase</keyword>
<evidence type="ECO:0000256" key="15">
    <source>
        <dbReference type="SAM" id="MobiDB-lite"/>
    </source>
</evidence>
<dbReference type="InterPro" id="IPR000719">
    <property type="entry name" value="Prot_kinase_dom"/>
</dbReference>
<dbReference type="GO" id="GO:0005524">
    <property type="term" value="F:ATP binding"/>
    <property type="evidence" value="ECO:0007669"/>
    <property type="project" value="InterPro"/>
</dbReference>
<dbReference type="PANTHER" id="PTHR46392:SF1">
    <property type="entry name" value="DUAL SERINE_THREONINE AND TYROSINE PROTEIN KINASE"/>
    <property type="match status" value="1"/>
</dbReference>
<dbReference type="GO" id="GO:0004713">
    <property type="term" value="F:protein tyrosine kinase activity"/>
    <property type="evidence" value="ECO:0007669"/>
    <property type="project" value="UniProtKB-KW"/>
</dbReference>